<dbReference type="Proteomes" id="UP000789525">
    <property type="component" value="Unassembled WGS sequence"/>
</dbReference>
<evidence type="ECO:0000313" key="1">
    <source>
        <dbReference type="EMBL" id="CAG8583428.1"/>
    </source>
</evidence>
<sequence>AKVAIREIAFNGLSDPSNKIRVTAAYVVSRIAQNDWPEGWPNLLDLLISLLKSGSPDRVHGAIRVMTEFVKSEITEQQFAQVAPLLLPELSRILQCEKIYSYRTRGRAIAIFRQCIEILYMIKEEHSEATETFLTTPVIPEWLQIFVNILKQRTTDDEEREYGEYGLKLEVVKMTEEQVELWLSDANQFVADDDDETFNFSVRVASGDLLTVLLDQFPEQTLQSLADSTLHFIEESNNARSSGDPIWWKIQEACLKAIGFVSSELTAALQDSTSKVNFDLPGLFGHVVLGHLTATVVFSQYASLLPNELISRYVSATVGAIQQDGTIPVKISALRALQNFCRYLDDQYVAPFQSNIIEGVARLLNVTSGDSLILVLETIHEAIKINNEVTARYEHLIGPLIIDVWTKYPIDHTVASIVADIFETLASNPDAYAAFQARTLPPLANILLSNSDPAVTAYIAKALQPNESETATFLGDLVIKLIKKAGDKLLPVLPDLLKAVAAKLEGARTATFIQSLILIFAHVILNQQSTVIEFLANLDVNGRSPNQYTCVSAHTKIIKLLLSDLQNSPDGDNQKRSELDELLEEEEAVETDDEVEDDEWEDVEEPSPFAPSEDYIVLSEYVTKRDLEVLEDDDLDASDDPIYNTNLKVGEMVEYLMEFFRHCATQNINNFAQICSNLNQEEQHRLQYVISGRQI</sequence>
<proteinExistence type="predicted"/>
<protein>
    <submittedName>
        <fullName evidence="1">15476_t:CDS:1</fullName>
    </submittedName>
</protein>
<organism evidence="1 2">
    <name type="scientific">Acaulospora colombiana</name>
    <dbReference type="NCBI Taxonomy" id="27376"/>
    <lineage>
        <taxon>Eukaryota</taxon>
        <taxon>Fungi</taxon>
        <taxon>Fungi incertae sedis</taxon>
        <taxon>Mucoromycota</taxon>
        <taxon>Glomeromycotina</taxon>
        <taxon>Glomeromycetes</taxon>
        <taxon>Diversisporales</taxon>
        <taxon>Acaulosporaceae</taxon>
        <taxon>Acaulospora</taxon>
    </lineage>
</organism>
<keyword evidence="2" id="KW-1185">Reference proteome</keyword>
<reference evidence="1" key="1">
    <citation type="submission" date="2021-06" db="EMBL/GenBank/DDBJ databases">
        <authorList>
            <person name="Kallberg Y."/>
            <person name="Tangrot J."/>
            <person name="Rosling A."/>
        </authorList>
    </citation>
    <scope>NUCLEOTIDE SEQUENCE</scope>
    <source>
        <strain evidence="1">CL356</strain>
    </source>
</reference>
<name>A0ACA9MKA4_9GLOM</name>
<comment type="caution">
    <text evidence="1">The sequence shown here is derived from an EMBL/GenBank/DDBJ whole genome shotgun (WGS) entry which is preliminary data.</text>
</comment>
<gene>
    <name evidence="1" type="ORF">ACOLOM_LOCUS6050</name>
</gene>
<accession>A0ACA9MKA4</accession>
<feature type="non-terminal residue" evidence="1">
    <location>
        <position position="1"/>
    </location>
</feature>
<dbReference type="EMBL" id="CAJVPT010011951">
    <property type="protein sequence ID" value="CAG8583428.1"/>
    <property type="molecule type" value="Genomic_DNA"/>
</dbReference>
<evidence type="ECO:0000313" key="2">
    <source>
        <dbReference type="Proteomes" id="UP000789525"/>
    </source>
</evidence>